<name>A0ABN1Y9U6_9PSEU</name>
<dbReference type="Proteomes" id="UP001501414">
    <property type="component" value="Unassembled WGS sequence"/>
</dbReference>
<reference evidence="1 2" key="1">
    <citation type="journal article" date="2019" name="Int. J. Syst. Evol. Microbiol.">
        <title>The Global Catalogue of Microorganisms (GCM) 10K type strain sequencing project: providing services to taxonomists for standard genome sequencing and annotation.</title>
        <authorList>
            <consortium name="The Broad Institute Genomics Platform"/>
            <consortium name="The Broad Institute Genome Sequencing Center for Infectious Disease"/>
            <person name="Wu L."/>
            <person name="Ma J."/>
        </authorList>
    </citation>
    <scope>NUCLEOTIDE SEQUENCE [LARGE SCALE GENOMIC DNA]</scope>
    <source>
        <strain evidence="1 2">JCM 11896</strain>
    </source>
</reference>
<dbReference type="EMBL" id="BAAAJK010000053">
    <property type="protein sequence ID" value="GAA1401933.1"/>
    <property type="molecule type" value="Genomic_DNA"/>
</dbReference>
<dbReference type="RefSeq" id="WP_344029361.1">
    <property type="nucleotide sequence ID" value="NZ_BAAAJK010000053.1"/>
</dbReference>
<keyword evidence="2" id="KW-1185">Reference proteome</keyword>
<gene>
    <name evidence="1" type="ORF">GCM10009613_61070</name>
</gene>
<proteinExistence type="predicted"/>
<evidence type="ECO:0000313" key="1">
    <source>
        <dbReference type="EMBL" id="GAA1401933.1"/>
    </source>
</evidence>
<comment type="caution">
    <text evidence="1">The sequence shown here is derived from an EMBL/GenBank/DDBJ whole genome shotgun (WGS) entry which is preliminary data.</text>
</comment>
<organism evidence="1 2">
    <name type="scientific">Pseudonocardia kongjuensis</name>
    <dbReference type="NCBI Taxonomy" id="102227"/>
    <lineage>
        <taxon>Bacteria</taxon>
        <taxon>Bacillati</taxon>
        <taxon>Actinomycetota</taxon>
        <taxon>Actinomycetes</taxon>
        <taxon>Pseudonocardiales</taxon>
        <taxon>Pseudonocardiaceae</taxon>
        <taxon>Pseudonocardia</taxon>
    </lineage>
</organism>
<protein>
    <submittedName>
        <fullName evidence="1">Uncharacterized protein</fullName>
    </submittedName>
</protein>
<sequence>MATARADAVANPKPGTRGYLKWWWTKGPGLKRWAGSPKPWTTLRRQLGKHIKDKSPAVIDSITSAWYREVFGRLPGRKKK</sequence>
<accession>A0ABN1Y9U6</accession>
<evidence type="ECO:0000313" key="2">
    <source>
        <dbReference type="Proteomes" id="UP001501414"/>
    </source>
</evidence>